<evidence type="ECO:0000259" key="1">
    <source>
        <dbReference type="Pfam" id="PF00085"/>
    </source>
</evidence>
<dbReference type="Proteomes" id="UP001165082">
    <property type="component" value="Unassembled WGS sequence"/>
</dbReference>
<dbReference type="GO" id="GO:0005829">
    <property type="term" value="C:cytosol"/>
    <property type="evidence" value="ECO:0007669"/>
    <property type="project" value="TreeGrafter"/>
</dbReference>
<evidence type="ECO:0000313" key="3">
    <source>
        <dbReference type="Proteomes" id="UP001165082"/>
    </source>
</evidence>
<dbReference type="InterPro" id="IPR013766">
    <property type="entry name" value="Thioredoxin_domain"/>
</dbReference>
<gene>
    <name evidence="2" type="ORF">TrRE_jg7806</name>
</gene>
<dbReference type="InterPro" id="IPR029033">
    <property type="entry name" value="His_PPase_superfam"/>
</dbReference>
<reference evidence="2" key="1">
    <citation type="submission" date="2022-07" db="EMBL/GenBank/DDBJ databases">
        <title>Genome analysis of Parmales, a sister group of diatoms, reveals the evolutionary specialization of diatoms from phago-mixotrophs to photoautotrophs.</title>
        <authorList>
            <person name="Ban H."/>
            <person name="Sato S."/>
            <person name="Yoshikawa S."/>
            <person name="Kazumasa Y."/>
            <person name="Nakamura Y."/>
            <person name="Ichinomiya M."/>
            <person name="Saitoh K."/>
            <person name="Sato N."/>
            <person name="Blanc-Mathieu R."/>
            <person name="Endo H."/>
            <person name="Kuwata A."/>
            <person name="Ogata H."/>
        </authorList>
    </citation>
    <scope>NUCLEOTIDE SEQUENCE</scope>
</reference>
<dbReference type="PANTHER" id="PTHR48100">
    <property type="entry name" value="BROAD-SPECIFICITY PHOSPHATASE YOR283W-RELATED"/>
    <property type="match status" value="1"/>
</dbReference>
<feature type="non-terminal residue" evidence="2">
    <location>
        <position position="291"/>
    </location>
</feature>
<comment type="caution">
    <text evidence="2">The sequence shown here is derived from an EMBL/GenBank/DDBJ whole genome shotgun (WGS) entry which is preliminary data.</text>
</comment>
<dbReference type="PANTHER" id="PTHR48100:SF44">
    <property type="entry name" value="PHOSPHATASE C1620.13-RELATED"/>
    <property type="match status" value="1"/>
</dbReference>
<organism evidence="2 3">
    <name type="scientific">Triparma retinervis</name>
    <dbReference type="NCBI Taxonomy" id="2557542"/>
    <lineage>
        <taxon>Eukaryota</taxon>
        <taxon>Sar</taxon>
        <taxon>Stramenopiles</taxon>
        <taxon>Ochrophyta</taxon>
        <taxon>Bolidophyceae</taxon>
        <taxon>Parmales</taxon>
        <taxon>Triparmaceae</taxon>
        <taxon>Triparma</taxon>
    </lineage>
</organism>
<dbReference type="SUPFAM" id="SSF53254">
    <property type="entry name" value="Phosphoglycerate mutase-like"/>
    <property type="match status" value="1"/>
</dbReference>
<proteinExistence type="predicted"/>
<dbReference type="OrthoDB" id="496981at2759"/>
<dbReference type="Gene3D" id="3.40.30.10">
    <property type="entry name" value="Glutaredoxin"/>
    <property type="match status" value="1"/>
</dbReference>
<accession>A0A9W6ZB28</accession>
<keyword evidence="3" id="KW-1185">Reference proteome</keyword>
<name>A0A9W6ZB28_9STRA</name>
<dbReference type="InterPro" id="IPR036249">
    <property type="entry name" value="Thioredoxin-like_sf"/>
</dbReference>
<dbReference type="Pfam" id="PF00085">
    <property type="entry name" value="Thioredoxin"/>
    <property type="match status" value="1"/>
</dbReference>
<dbReference type="EMBL" id="BRXZ01001817">
    <property type="protein sequence ID" value="GMH46885.1"/>
    <property type="molecule type" value="Genomic_DNA"/>
</dbReference>
<protein>
    <recommendedName>
        <fullName evidence="1">Thioredoxin domain-containing protein</fullName>
    </recommendedName>
</protein>
<dbReference type="InterPro" id="IPR050275">
    <property type="entry name" value="PGM_Phosphatase"/>
</dbReference>
<dbReference type="Gene3D" id="3.40.50.1240">
    <property type="entry name" value="Phosphoglycerate mutase-like"/>
    <property type="match status" value="1"/>
</dbReference>
<dbReference type="GO" id="GO:0016791">
    <property type="term" value="F:phosphatase activity"/>
    <property type="evidence" value="ECO:0007669"/>
    <property type="project" value="TreeGrafter"/>
</dbReference>
<feature type="domain" description="Thioredoxin" evidence="1">
    <location>
        <begin position="153"/>
        <end position="222"/>
    </location>
</feature>
<dbReference type="AlphaFoldDB" id="A0A9W6ZB28"/>
<sequence length="291" mass="32279">MDPNKQIPINIIGSNPQIHTMQGRSFTHFDLVVVSPLTRTLETARHIFKRGRMPGQPTFMDDKCRRTDSLTGQEFSLPAPRMLVREECRERWGEYVCDGRRSITEIYPEFPDFDFSEVANDDDVFYGAERESDEHCCKRAQGFLEWLNRRPEKALTPALASMASSSNGLFTLGKLDADSETAIARTLGVTGYPTLFGVKEGRVVNRMVGMPKGEEEMRAFLAKFVGGGETEEGMEEVGDKLMRAASGGAFGFGERERTTELVRKVLGGVREDKGGIEAVGIAARLLENVAG</sequence>
<evidence type="ECO:0000313" key="2">
    <source>
        <dbReference type="EMBL" id="GMH46885.1"/>
    </source>
</evidence>
<dbReference type="SUPFAM" id="SSF52833">
    <property type="entry name" value="Thioredoxin-like"/>
    <property type="match status" value="1"/>
</dbReference>